<protein>
    <recommendedName>
        <fullName evidence="1">SAM domain-containing protein</fullName>
    </recommendedName>
</protein>
<dbReference type="AlphaFoldDB" id="A0A8S3YET9"/>
<dbReference type="InterPro" id="IPR001660">
    <property type="entry name" value="SAM"/>
</dbReference>
<comment type="caution">
    <text evidence="2">The sequence shown here is derived from an EMBL/GenBank/DDBJ whole genome shotgun (WGS) entry which is preliminary data.</text>
</comment>
<keyword evidence="3" id="KW-1185">Reference proteome</keyword>
<evidence type="ECO:0000313" key="2">
    <source>
        <dbReference type="EMBL" id="CAG5115769.1"/>
    </source>
</evidence>
<evidence type="ECO:0000313" key="3">
    <source>
        <dbReference type="Proteomes" id="UP000678393"/>
    </source>
</evidence>
<dbReference type="PROSITE" id="PS50105">
    <property type="entry name" value="SAM_DOMAIN"/>
    <property type="match status" value="1"/>
</dbReference>
<organism evidence="2 3">
    <name type="scientific">Candidula unifasciata</name>
    <dbReference type="NCBI Taxonomy" id="100452"/>
    <lineage>
        <taxon>Eukaryota</taxon>
        <taxon>Metazoa</taxon>
        <taxon>Spiralia</taxon>
        <taxon>Lophotrochozoa</taxon>
        <taxon>Mollusca</taxon>
        <taxon>Gastropoda</taxon>
        <taxon>Heterobranchia</taxon>
        <taxon>Euthyneura</taxon>
        <taxon>Panpulmonata</taxon>
        <taxon>Eupulmonata</taxon>
        <taxon>Stylommatophora</taxon>
        <taxon>Helicina</taxon>
        <taxon>Helicoidea</taxon>
        <taxon>Geomitridae</taxon>
        <taxon>Candidula</taxon>
    </lineage>
</organism>
<name>A0A8S3YET9_9EUPU</name>
<accession>A0A8S3YET9</accession>
<feature type="non-terminal residue" evidence="2">
    <location>
        <position position="274"/>
    </location>
</feature>
<proteinExistence type="predicted"/>
<feature type="domain" description="SAM" evidence="1">
    <location>
        <begin position="198"/>
        <end position="261"/>
    </location>
</feature>
<dbReference type="InterPro" id="IPR013761">
    <property type="entry name" value="SAM/pointed_sf"/>
</dbReference>
<gene>
    <name evidence="2" type="ORF">CUNI_LOCUS1327</name>
</gene>
<dbReference type="Gene3D" id="1.10.150.50">
    <property type="entry name" value="Transcription Factor, Ets-1"/>
    <property type="match status" value="1"/>
</dbReference>
<evidence type="ECO:0000259" key="1">
    <source>
        <dbReference type="PROSITE" id="PS50105"/>
    </source>
</evidence>
<dbReference type="Proteomes" id="UP000678393">
    <property type="component" value="Unassembled WGS sequence"/>
</dbReference>
<dbReference type="SMART" id="SM00454">
    <property type="entry name" value="SAM"/>
    <property type="match status" value="1"/>
</dbReference>
<dbReference type="EMBL" id="CAJHNH020000162">
    <property type="protein sequence ID" value="CAG5115769.1"/>
    <property type="molecule type" value="Genomic_DNA"/>
</dbReference>
<reference evidence="2" key="1">
    <citation type="submission" date="2021-04" db="EMBL/GenBank/DDBJ databases">
        <authorList>
            <consortium name="Molecular Ecology Group"/>
        </authorList>
    </citation>
    <scope>NUCLEOTIDE SEQUENCE</scope>
</reference>
<sequence>RSCGSLKKSKDPTKSSTLYNIVTSAGSSRYSPAAVATTSAAAKQSDLTFPPHRMLSSETVAANLPPLLESDIEGRPVTVKTEDFSSSLLSGSDVNPPILSPLGKIPQGFSQELAERLKADTPLKPTLSSSSMTSSSILSEKASRPVHTMNLDRISMDSRSNRIVSSSLDDIDITEEAGAGVIVLTLSSRLRGLHLIKWSLSDVADVLKVNGCGVYASIFINKNIDGRTLLNMSTDQLTKVVSVVEGPILRLCDLVQQLKACAANIKDLGDTRYS</sequence>
<dbReference type="SUPFAM" id="SSF47769">
    <property type="entry name" value="SAM/Pointed domain"/>
    <property type="match status" value="1"/>
</dbReference>
<dbReference type="Pfam" id="PF00536">
    <property type="entry name" value="SAM_1"/>
    <property type="match status" value="1"/>
</dbReference>